<gene>
    <name evidence="1" type="ORF">MM415A03128_0008</name>
    <name evidence="2" type="ORF">TM448B06051_0005</name>
</gene>
<accession>A0A6M3JRB1</accession>
<dbReference type="EMBL" id="MT141884">
    <property type="protein sequence ID" value="QJA71592.1"/>
    <property type="molecule type" value="Genomic_DNA"/>
</dbReference>
<name>A0A6M3JRB1_9ZZZZ</name>
<protein>
    <submittedName>
        <fullName evidence="1">Uncharacterized protein</fullName>
    </submittedName>
</protein>
<evidence type="ECO:0000313" key="2">
    <source>
        <dbReference type="EMBL" id="QJI04089.1"/>
    </source>
</evidence>
<reference evidence="1" key="1">
    <citation type="submission" date="2020-03" db="EMBL/GenBank/DDBJ databases">
        <title>The deep terrestrial virosphere.</title>
        <authorList>
            <person name="Holmfeldt K."/>
            <person name="Nilsson E."/>
            <person name="Simone D."/>
            <person name="Lopez-Fernandez M."/>
            <person name="Wu X."/>
            <person name="de Brujin I."/>
            <person name="Lundin D."/>
            <person name="Andersson A."/>
            <person name="Bertilsson S."/>
            <person name="Dopson M."/>
        </authorList>
    </citation>
    <scope>NUCLEOTIDE SEQUENCE</scope>
    <source>
        <strain evidence="1">MM415A03128</strain>
        <strain evidence="2">TM448B06051</strain>
    </source>
</reference>
<dbReference type="AlphaFoldDB" id="A0A6M3JRB1"/>
<evidence type="ECO:0000313" key="1">
    <source>
        <dbReference type="EMBL" id="QJA71592.1"/>
    </source>
</evidence>
<proteinExistence type="predicted"/>
<dbReference type="EMBL" id="MT145147">
    <property type="protein sequence ID" value="QJI04089.1"/>
    <property type="molecule type" value="Genomic_DNA"/>
</dbReference>
<sequence length="70" mass="7958">MKGGSISKMTEYSVSWEIMLEATCPEDAAREALKIQRDPNSLALCFVVCNADMCEFIDLLEEENEYEKMS</sequence>
<organism evidence="1">
    <name type="scientific">viral metagenome</name>
    <dbReference type="NCBI Taxonomy" id="1070528"/>
    <lineage>
        <taxon>unclassified sequences</taxon>
        <taxon>metagenomes</taxon>
        <taxon>organismal metagenomes</taxon>
    </lineage>
</organism>